<evidence type="ECO:0008006" key="5">
    <source>
        <dbReference type="Google" id="ProtNLM"/>
    </source>
</evidence>
<comment type="caution">
    <text evidence="3">The sequence shown here is derived from an EMBL/GenBank/DDBJ whole genome shotgun (WGS) entry which is preliminary data.</text>
</comment>
<feature type="signal peptide" evidence="2">
    <location>
        <begin position="1"/>
        <end position="19"/>
    </location>
</feature>
<feature type="transmembrane region" description="Helical" evidence="1">
    <location>
        <begin position="166"/>
        <end position="185"/>
    </location>
</feature>
<name>A0AAV7C2Z6_ENGPU</name>
<evidence type="ECO:0000313" key="3">
    <source>
        <dbReference type="EMBL" id="KAG8578827.1"/>
    </source>
</evidence>
<organism evidence="3 4">
    <name type="scientific">Engystomops pustulosus</name>
    <name type="common">Tungara frog</name>
    <name type="synonym">Physalaemus pustulosus</name>
    <dbReference type="NCBI Taxonomy" id="76066"/>
    <lineage>
        <taxon>Eukaryota</taxon>
        <taxon>Metazoa</taxon>
        <taxon>Chordata</taxon>
        <taxon>Craniata</taxon>
        <taxon>Vertebrata</taxon>
        <taxon>Euteleostomi</taxon>
        <taxon>Amphibia</taxon>
        <taxon>Batrachia</taxon>
        <taxon>Anura</taxon>
        <taxon>Neobatrachia</taxon>
        <taxon>Hyloidea</taxon>
        <taxon>Leptodactylidae</taxon>
        <taxon>Leiuperinae</taxon>
        <taxon>Engystomops</taxon>
    </lineage>
</organism>
<feature type="chain" id="PRO_5043372569" description="Secreted protein" evidence="2">
    <location>
        <begin position="20"/>
        <end position="216"/>
    </location>
</feature>
<sequence>MKIAIVFLILGLSSGLADADQGISGYEYPSECTGHLTLCNAETLAFLVLKIIGKFEEIKAYPPSPEKTFAITCLMQEVIDIMCLVADLTGCPYSQIVDLVMSCLKVDEYNKNLFFYMLKNKDPRGAVNFDATGAALREAVCCAVAKIMARYGIDFLGLLTNLVPRLALTLGPLLTVVLGVVGGLVTALSGTLAGILAGVGGVVGGLGSLLSGLGSG</sequence>
<proteinExistence type="predicted"/>
<dbReference type="Proteomes" id="UP000824782">
    <property type="component" value="Unassembled WGS sequence"/>
</dbReference>
<gene>
    <name evidence="3" type="ORF">GDO81_010635</name>
</gene>
<keyword evidence="4" id="KW-1185">Reference proteome</keyword>
<evidence type="ECO:0000256" key="2">
    <source>
        <dbReference type="SAM" id="SignalP"/>
    </source>
</evidence>
<feature type="transmembrane region" description="Helical" evidence="1">
    <location>
        <begin position="192"/>
        <end position="213"/>
    </location>
</feature>
<dbReference type="EMBL" id="WNYA01000004">
    <property type="protein sequence ID" value="KAG8578827.1"/>
    <property type="molecule type" value="Genomic_DNA"/>
</dbReference>
<keyword evidence="1" id="KW-0812">Transmembrane</keyword>
<protein>
    <recommendedName>
        <fullName evidence="5">Secreted protein</fullName>
    </recommendedName>
</protein>
<dbReference type="AlphaFoldDB" id="A0AAV7C2Z6"/>
<evidence type="ECO:0000313" key="4">
    <source>
        <dbReference type="Proteomes" id="UP000824782"/>
    </source>
</evidence>
<reference evidence="3" key="1">
    <citation type="thesis" date="2020" institute="ProQuest LLC" country="789 East Eisenhower Parkway, Ann Arbor, MI, USA">
        <title>Comparative Genomics and Chromosome Evolution.</title>
        <authorList>
            <person name="Mudd A.B."/>
        </authorList>
    </citation>
    <scope>NUCLEOTIDE SEQUENCE</scope>
    <source>
        <strain evidence="3">237g6f4</strain>
        <tissue evidence="3">Blood</tissue>
    </source>
</reference>
<keyword evidence="1" id="KW-1133">Transmembrane helix</keyword>
<keyword evidence="1" id="KW-0472">Membrane</keyword>
<keyword evidence="2" id="KW-0732">Signal</keyword>
<evidence type="ECO:0000256" key="1">
    <source>
        <dbReference type="SAM" id="Phobius"/>
    </source>
</evidence>
<accession>A0AAV7C2Z6</accession>